<evidence type="ECO:0000256" key="3">
    <source>
        <dbReference type="ARBA" id="ARBA00022525"/>
    </source>
</evidence>
<sequence length="214" mass="24517">MTHAARSSTQASAVIVTFDLAVLATNEGYFYSFGGCRGQLCQRIRFKSNGVDPDDQRFATETLLKPCEMRSRMSFVRFLACLLLVAVVRTTSAYAEPEPMARPTRPKAIASPEELERYLDIVRDYYSLRRARYGKRGGDTAPRMSELNSTWETLKTILDVQRQNQQRRLGKLKPSKEQEIAYRDYHGLDADRHRLATRSGYLLDAVGRYYDDVQ</sequence>
<dbReference type="AlphaFoldDB" id="A0A6P3WVQ1"/>
<gene>
    <name evidence="6" type="primary">LOC106742050</name>
</gene>
<keyword evidence="4" id="KW-0472">Membrane</keyword>
<dbReference type="PROSITE" id="PS50276">
    <property type="entry name" value="PANCREATIC_HORMONE_2"/>
    <property type="match status" value="1"/>
</dbReference>
<evidence type="ECO:0000313" key="6">
    <source>
        <dbReference type="RefSeq" id="XP_014470125.1"/>
    </source>
</evidence>
<accession>A0A6P3WVQ1</accession>
<dbReference type="GO" id="GO:0005576">
    <property type="term" value="C:extracellular region"/>
    <property type="evidence" value="ECO:0007669"/>
    <property type="project" value="UniProtKB-SubCell"/>
</dbReference>
<dbReference type="GO" id="GO:0005179">
    <property type="term" value="F:hormone activity"/>
    <property type="evidence" value="ECO:0007669"/>
    <property type="project" value="InterPro"/>
</dbReference>
<dbReference type="RefSeq" id="XP_014470125.1">
    <property type="nucleotide sequence ID" value="XM_014614639.1"/>
</dbReference>
<name>A0A6P3WVQ1_DINQU</name>
<reference evidence="6" key="1">
    <citation type="submission" date="2025-08" db="UniProtKB">
        <authorList>
            <consortium name="RefSeq"/>
        </authorList>
    </citation>
    <scope>IDENTIFICATION</scope>
</reference>
<dbReference type="KEGG" id="dqu:106742050"/>
<keyword evidence="4" id="KW-1133">Transmembrane helix</keyword>
<evidence type="ECO:0000256" key="4">
    <source>
        <dbReference type="SAM" id="Phobius"/>
    </source>
</evidence>
<proteinExistence type="inferred from homology"/>
<evidence type="ECO:0000256" key="2">
    <source>
        <dbReference type="ARBA" id="ARBA00010022"/>
    </source>
</evidence>
<evidence type="ECO:0000256" key="1">
    <source>
        <dbReference type="ARBA" id="ARBA00004613"/>
    </source>
</evidence>
<dbReference type="Proteomes" id="UP000515204">
    <property type="component" value="Unplaced"/>
</dbReference>
<evidence type="ECO:0000313" key="5">
    <source>
        <dbReference type="Proteomes" id="UP000515204"/>
    </source>
</evidence>
<dbReference type="Pfam" id="PF00159">
    <property type="entry name" value="Hormone_3"/>
    <property type="match status" value="1"/>
</dbReference>
<comment type="similarity">
    <text evidence="2">Belongs to the NPY family.</text>
</comment>
<dbReference type="GeneID" id="106742050"/>
<feature type="transmembrane region" description="Helical" evidence="4">
    <location>
        <begin position="75"/>
        <end position="95"/>
    </location>
</feature>
<organism evidence="5 6">
    <name type="scientific">Dinoponera quadriceps</name>
    <name type="common">South American ant</name>
    <dbReference type="NCBI Taxonomy" id="609295"/>
    <lineage>
        <taxon>Eukaryota</taxon>
        <taxon>Metazoa</taxon>
        <taxon>Ecdysozoa</taxon>
        <taxon>Arthropoda</taxon>
        <taxon>Hexapoda</taxon>
        <taxon>Insecta</taxon>
        <taxon>Pterygota</taxon>
        <taxon>Neoptera</taxon>
        <taxon>Endopterygota</taxon>
        <taxon>Hymenoptera</taxon>
        <taxon>Apocrita</taxon>
        <taxon>Aculeata</taxon>
        <taxon>Formicoidea</taxon>
        <taxon>Formicidae</taxon>
        <taxon>Ponerinae</taxon>
        <taxon>Ponerini</taxon>
        <taxon>Dinoponera</taxon>
    </lineage>
</organism>
<keyword evidence="4" id="KW-0812">Transmembrane</keyword>
<dbReference type="OrthoDB" id="9972427at2759"/>
<comment type="subcellular location">
    <subcellularLocation>
        <location evidence="1">Secreted</location>
    </subcellularLocation>
</comment>
<dbReference type="InterPro" id="IPR001955">
    <property type="entry name" value="Pancreatic_hormone-like"/>
</dbReference>
<keyword evidence="5" id="KW-1185">Reference proteome</keyword>
<keyword evidence="3" id="KW-0964">Secreted</keyword>
<protein>
    <submittedName>
        <fullName evidence="6">Uncharacterized protein LOC106742050</fullName>
    </submittedName>
</protein>